<reference evidence="9 10" key="1">
    <citation type="journal article" date="2016" name="Genome Announc.">
        <title>Draft Genome Sequence of Criibacterium bergeronii gen. nov., sp. nov., Strain CCRI-22567T, Isolated from a Vaginal Sample from a Woman with Bacterial Vaginosis.</title>
        <authorList>
            <person name="Maheux A.F."/>
            <person name="Berube E."/>
            <person name="Boudreau D.K."/>
            <person name="Raymond F."/>
            <person name="Corbeil J."/>
            <person name="Roy P.H."/>
            <person name="Boissinot M."/>
            <person name="Omar R.F."/>
        </authorList>
    </citation>
    <scope>NUCLEOTIDE SEQUENCE [LARGE SCALE GENOMIC DNA]</scope>
    <source>
        <strain evidence="9 10">CCRI-22567</strain>
    </source>
</reference>
<evidence type="ECO:0000256" key="2">
    <source>
        <dbReference type="ARBA" id="ARBA00022763"/>
    </source>
</evidence>
<dbReference type="Proteomes" id="UP000093352">
    <property type="component" value="Unassembled WGS sequence"/>
</dbReference>
<accession>A0A371IIY8</accession>
<gene>
    <name evidence="6 9" type="primary">ruvA</name>
    <name evidence="9" type="ORF">BBG48_010035</name>
</gene>
<dbReference type="HAMAP" id="MF_00031">
    <property type="entry name" value="DNA_HJ_migration_RuvA"/>
    <property type="match status" value="1"/>
</dbReference>
<dbReference type="InterPro" id="IPR013849">
    <property type="entry name" value="DNA_helicase_Holl-junc_RuvA_I"/>
</dbReference>
<dbReference type="NCBIfam" id="TIGR00084">
    <property type="entry name" value="ruvA"/>
    <property type="match status" value="1"/>
</dbReference>
<dbReference type="GO" id="GO:0005524">
    <property type="term" value="F:ATP binding"/>
    <property type="evidence" value="ECO:0007669"/>
    <property type="project" value="InterPro"/>
</dbReference>
<dbReference type="InterPro" id="IPR000085">
    <property type="entry name" value="RuvA"/>
</dbReference>
<dbReference type="InterPro" id="IPR036267">
    <property type="entry name" value="RuvA_C_sf"/>
</dbReference>
<dbReference type="Pfam" id="PF07499">
    <property type="entry name" value="RuvA_C"/>
    <property type="match status" value="1"/>
</dbReference>
<protein>
    <recommendedName>
        <fullName evidence="6">Holliday junction branch migration complex subunit RuvA</fullName>
    </recommendedName>
</protein>
<dbReference type="GO" id="GO:0006281">
    <property type="term" value="P:DNA repair"/>
    <property type="evidence" value="ECO:0007669"/>
    <property type="project" value="UniProtKB-UniRule"/>
</dbReference>
<comment type="similarity">
    <text evidence="6">Belongs to the RuvA family.</text>
</comment>
<keyword evidence="5 6" id="KW-0234">DNA repair</keyword>
<keyword evidence="4 6" id="KW-0233">DNA recombination</keyword>
<dbReference type="GO" id="GO:0000400">
    <property type="term" value="F:four-way junction DNA binding"/>
    <property type="evidence" value="ECO:0007669"/>
    <property type="project" value="UniProtKB-UniRule"/>
</dbReference>
<dbReference type="Gene3D" id="2.40.50.140">
    <property type="entry name" value="Nucleic acid-binding proteins"/>
    <property type="match status" value="1"/>
</dbReference>
<evidence type="ECO:0000256" key="6">
    <source>
        <dbReference type="HAMAP-Rule" id="MF_00031"/>
    </source>
</evidence>
<evidence type="ECO:0000313" key="10">
    <source>
        <dbReference type="Proteomes" id="UP000093352"/>
    </source>
</evidence>
<dbReference type="GO" id="GO:0009379">
    <property type="term" value="C:Holliday junction helicase complex"/>
    <property type="evidence" value="ECO:0007669"/>
    <property type="project" value="InterPro"/>
</dbReference>
<dbReference type="Pfam" id="PF01330">
    <property type="entry name" value="RuvA_N"/>
    <property type="match status" value="1"/>
</dbReference>
<dbReference type="STRING" id="1871336.BBG48_05745"/>
<proteinExistence type="inferred from homology"/>
<name>A0A371IIY8_9FIRM</name>
<keyword evidence="1 6" id="KW-0963">Cytoplasm</keyword>
<dbReference type="RefSeq" id="WP_068911863.1">
    <property type="nucleotide sequence ID" value="NZ_MBEW02000038.1"/>
</dbReference>
<evidence type="ECO:0000313" key="9">
    <source>
        <dbReference type="EMBL" id="RDY20444.1"/>
    </source>
</evidence>
<keyword evidence="9" id="KW-0378">Hydrolase</keyword>
<dbReference type="AlphaFoldDB" id="A0A371IIY8"/>
<dbReference type="GO" id="GO:0009378">
    <property type="term" value="F:four-way junction helicase activity"/>
    <property type="evidence" value="ECO:0007669"/>
    <property type="project" value="InterPro"/>
</dbReference>
<evidence type="ECO:0000256" key="4">
    <source>
        <dbReference type="ARBA" id="ARBA00023172"/>
    </source>
</evidence>
<feature type="region of interest" description="Domain III" evidence="6">
    <location>
        <begin position="151"/>
        <end position="201"/>
    </location>
</feature>
<dbReference type="GO" id="GO:0005737">
    <property type="term" value="C:cytoplasm"/>
    <property type="evidence" value="ECO:0007669"/>
    <property type="project" value="UniProtKB-SubCell"/>
</dbReference>
<dbReference type="GO" id="GO:0006310">
    <property type="term" value="P:DNA recombination"/>
    <property type="evidence" value="ECO:0007669"/>
    <property type="project" value="UniProtKB-UniRule"/>
</dbReference>
<dbReference type="GO" id="GO:0048476">
    <property type="term" value="C:Holliday junction resolvase complex"/>
    <property type="evidence" value="ECO:0007669"/>
    <property type="project" value="UniProtKB-UniRule"/>
</dbReference>
<evidence type="ECO:0000256" key="5">
    <source>
        <dbReference type="ARBA" id="ARBA00023204"/>
    </source>
</evidence>
<evidence type="ECO:0000256" key="1">
    <source>
        <dbReference type="ARBA" id="ARBA00022490"/>
    </source>
</evidence>
<dbReference type="Gene3D" id="1.10.8.10">
    <property type="entry name" value="DNA helicase RuvA subunit, C-terminal domain"/>
    <property type="match status" value="1"/>
</dbReference>
<comment type="domain">
    <text evidence="6">Has three domains with a flexible linker between the domains II and III and assumes an 'L' shape. Domain III is highly mobile and contacts RuvB.</text>
</comment>
<keyword evidence="2 6" id="KW-0227">DNA damage</keyword>
<dbReference type="GO" id="GO:0016787">
    <property type="term" value="F:hydrolase activity"/>
    <property type="evidence" value="ECO:0007669"/>
    <property type="project" value="UniProtKB-KW"/>
</dbReference>
<dbReference type="CDD" id="cd14332">
    <property type="entry name" value="UBA_RuvA_C"/>
    <property type="match status" value="1"/>
</dbReference>
<organism evidence="9 10">
    <name type="scientific">Criibacterium bergeronii</name>
    <dbReference type="NCBI Taxonomy" id="1871336"/>
    <lineage>
        <taxon>Bacteria</taxon>
        <taxon>Bacillati</taxon>
        <taxon>Bacillota</taxon>
        <taxon>Clostridia</taxon>
        <taxon>Peptostreptococcales</taxon>
        <taxon>Filifactoraceae</taxon>
        <taxon>Criibacterium</taxon>
    </lineage>
</organism>
<comment type="caution">
    <text evidence="6">Lacks conserved residue(s) required for the propagation of feature annotation.</text>
</comment>
<dbReference type="Gene3D" id="1.10.150.20">
    <property type="entry name" value="5' to 3' exonuclease, C-terminal subdomain"/>
    <property type="match status" value="1"/>
</dbReference>
<dbReference type="SUPFAM" id="SSF46929">
    <property type="entry name" value="DNA helicase RuvA subunit, C-terminal domain"/>
    <property type="match status" value="1"/>
</dbReference>
<evidence type="ECO:0000256" key="3">
    <source>
        <dbReference type="ARBA" id="ARBA00023125"/>
    </source>
</evidence>
<dbReference type="InterPro" id="IPR012340">
    <property type="entry name" value="NA-bd_OB-fold"/>
</dbReference>
<dbReference type="EMBL" id="MBEW02000038">
    <property type="protein sequence ID" value="RDY20444.1"/>
    <property type="molecule type" value="Genomic_DNA"/>
</dbReference>
<feature type="domain" description="DNA helicase Holliday junction RuvA type" evidence="7">
    <location>
        <begin position="1"/>
        <end position="59"/>
    </location>
</feature>
<comment type="subunit">
    <text evidence="6">Homotetramer. Forms an RuvA(8)-RuvB(12)-Holliday junction (HJ) complex. HJ DNA is sandwiched between 2 RuvA tetramers; dsDNA enters through RuvA and exits via RuvB. An RuvB hexamer assembles on each DNA strand where it exits the tetramer. Each RuvB hexamer is contacted by two RuvA subunits (via domain III) on 2 adjacent RuvB subunits; this complex drives branch migration. In the full resolvosome a probable DNA-RuvA(4)-RuvB(12)-RuvC(2) complex forms which resolves the HJ.</text>
</comment>
<dbReference type="SUPFAM" id="SSF47781">
    <property type="entry name" value="RuvA domain 2-like"/>
    <property type="match status" value="1"/>
</dbReference>
<comment type="subcellular location">
    <subcellularLocation>
        <location evidence="6">Cytoplasm</location>
    </subcellularLocation>
</comment>
<keyword evidence="10" id="KW-1185">Reference proteome</keyword>
<feature type="domain" description="Holliday junction DNA helicase RuvA C-terminal" evidence="8">
    <location>
        <begin position="157"/>
        <end position="200"/>
    </location>
</feature>
<dbReference type="InterPro" id="IPR010994">
    <property type="entry name" value="RuvA_2-like"/>
</dbReference>
<dbReference type="Pfam" id="PF14520">
    <property type="entry name" value="HHH_5"/>
    <property type="match status" value="1"/>
</dbReference>
<sequence length="201" mass="22456">MIDFIKGKVLQKTLEYVIVENSGMGYKLLVSQNTSKNLNLDEDYTVYTKLIVREDDMLLVGFYDISERDMFELLMSVSKVGLKTALNVLSLYTPSKIAYFITTGDVNALSKVSGVAKKTSEMLILQLKDKVKNIAVDNNVASDIVKPVATKHQSQDEDAVEALISLGFTLKEAQYAIDKVLEHGEVSTTEEIIKKSFAYLR</sequence>
<evidence type="ECO:0000259" key="7">
    <source>
        <dbReference type="Pfam" id="PF01330"/>
    </source>
</evidence>
<comment type="caution">
    <text evidence="9">The sequence shown here is derived from an EMBL/GenBank/DDBJ whole genome shotgun (WGS) entry which is preliminary data.</text>
</comment>
<comment type="function">
    <text evidence="6">The RuvA-RuvB-RuvC complex processes Holliday junction (HJ) DNA during genetic recombination and DNA repair, while the RuvA-RuvB complex plays an important role in the rescue of blocked DNA replication forks via replication fork reversal (RFR). RuvA specifically binds to HJ cruciform DNA, conferring on it an open structure. The RuvB hexamer acts as an ATP-dependent pump, pulling dsDNA into and through the RuvAB complex. HJ branch migration allows RuvC to scan DNA until it finds its consensus sequence, where it cleaves and resolves the cruciform DNA.</text>
</comment>
<dbReference type="SUPFAM" id="SSF50249">
    <property type="entry name" value="Nucleic acid-binding proteins"/>
    <property type="match status" value="1"/>
</dbReference>
<dbReference type="InterPro" id="IPR011114">
    <property type="entry name" value="RuvA_C"/>
</dbReference>
<evidence type="ECO:0000259" key="8">
    <source>
        <dbReference type="Pfam" id="PF07499"/>
    </source>
</evidence>
<keyword evidence="3 6" id="KW-0238">DNA-binding</keyword>